<evidence type="ECO:0000256" key="11">
    <source>
        <dbReference type="ARBA" id="ARBA00023136"/>
    </source>
</evidence>
<evidence type="ECO:0000256" key="12">
    <source>
        <dbReference type="ARBA" id="ARBA00023170"/>
    </source>
</evidence>
<evidence type="ECO:0000256" key="15">
    <source>
        <dbReference type="RuleBase" id="RU003357"/>
    </source>
</evidence>
<dbReference type="FunFam" id="2.40.170.20:FF:000005">
    <property type="entry name" value="TonB-dependent siderophore receptor"/>
    <property type="match status" value="1"/>
</dbReference>
<evidence type="ECO:0000256" key="1">
    <source>
        <dbReference type="ARBA" id="ARBA00004571"/>
    </source>
</evidence>
<dbReference type="Gene3D" id="2.40.170.20">
    <property type="entry name" value="TonB-dependent receptor, beta-barrel domain"/>
    <property type="match status" value="1"/>
</dbReference>
<name>H8L606_FRAAD</name>
<evidence type="ECO:0000259" key="17">
    <source>
        <dbReference type="Pfam" id="PF00593"/>
    </source>
</evidence>
<dbReference type="SUPFAM" id="SSF56935">
    <property type="entry name" value="Porins"/>
    <property type="match status" value="1"/>
</dbReference>
<keyword evidence="9" id="KW-0406">Ion transport</keyword>
<dbReference type="InterPro" id="IPR037066">
    <property type="entry name" value="Plug_dom_sf"/>
</dbReference>
<keyword evidence="7 16" id="KW-0732">Signal</keyword>
<dbReference type="HOGENOM" id="CLU_008287_9_0_6"/>
<dbReference type="Pfam" id="PF07715">
    <property type="entry name" value="Plug"/>
    <property type="match status" value="1"/>
</dbReference>
<dbReference type="Proteomes" id="UP000005234">
    <property type="component" value="Chromosome"/>
</dbReference>
<evidence type="ECO:0000259" key="18">
    <source>
        <dbReference type="Pfam" id="PF07715"/>
    </source>
</evidence>
<dbReference type="PANTHER" id="PTHR32552:SF68">
    <property type="entry name" value="FERRICHROME OUTER MEMBRANE TRANSPORTER_PHAGE RECEPTOR"/>
    <property type="match status" value="1"/>
</dbReference>
<protein>
    <submittedName>
        <fullName evidence="19">TonB-dependent siderophore receptor</fullName>
    </submittedName>
</protein>
<feature type="domain" description="TonB-dependent receptor-like beta-barrel" evidence="17">
    <location>
        <begin position="260"/>
        <end position="712"/>
    </location>
</feature>
<dbReference type="Pfam" id="PF00593">
    <property type="entry name" value="TonB_dep_Rec_b-barrel"/>
    <property type="match status" value="1"/>
</dbReference>
<keyword evidence="11 14" id="KW-0472">Membrane</keyword>
<keyword evidence="4 14" id="KW-1134">Transmembrane beta strand</keyword>
<keyword evidence="6 14" id="KW-0812">Transmembrane</keyword>
<feature type="signal peptide" evidence="16">
    <location>
        <begin position="1"/>
        <end position="33"/>
    </location>
</feature>
<comment type="similarity">
    <text evidence="2 14 15">Belongs to the TonB-dependent receptor family.</text>
</comment>
<evidence type="ECO:0000256" key="2">
    <source>
        <dbReference type="ARBA" id="ARBA00009810"/>
    </source>
</evidence>
<evidence type="ECO:0000256" key="3">
    <source>
        <dbReference type="ARBA" id="ARBA00022448"/>
    </source>
</evidence>
<dbReference type="InterPro" id="IPR036942">
    <property type="entry name" value="Beta-barrel_TonB_sf"/>
</dbReference>
<dbReference type="GO" id="GO:0015344">
    <property type="term" value="F:siderophore uptake transmembrane transporter activity"/>
    <property type="evidence" value="ECO:0007669"/>
    <property type="project" value="TreeGrafter"/>
</dbReference>
<reference evidence="19" key="1">
    <citation type="submission" date="2012-02" db="EMBL/GenBank/DDBJ databases">
        <title>The complete genome of Frateuria aurantia DSM 6220.</title>
        <authorList>
            <consortium name="US DOE Joint Genome Institute (JGI-PGF)"/>
            <person name="Lucas S."/>
            <person name="Copeland A."/>
            <person name="Lapidus A."/>
            <person name="Glavina del Rio T."/>
            <person name="Dalin E."/>
            <person name="Tice H."/>
            <person name="Bruce D."/>
            <person name="Goodwin L."/>
            <person name="Pitluck S."/>
            <person name="Peters L."/>
            <person name="Ovchinnikova G."/>
            <person name="Teshima H."/>
            <person name="Kyrpides N."/>
            <person name="Mavromatis K."/>
            <person name="Ivanova N."/>
            <person name="Brettin T."/>
            <person name="Detter J.C."/>
            <person name="Han C."/>
            <person name="Larimer F."/>
            <person name="Land M."/>
            <person name="Hauser L."/>
            <person name="Markowitz V."/>
            <person name="Cheng J.-F."/>
            <person name="Hugenholtz P."/>
            <person name="Woyke T."/>
            <person name="Wu D."/>
            <person name="Brambilla E."/>
            <person name="Klenk H.-P."/>
            <person name="Eisen J.A."/>
        </authorList>
    </citation>
    <scope>NUCLEOTIDE SEQUENCE</scope>
    <source>
        <strain evidence="19">DSM 6220</strain>
    </source>
</reference>
<organism evidence="19 20">
    <name type="scientific">Frateuria aurantia (strain ATCC 33424 / DSM 6220 / KCTC 2777 / LMG 1558 / NBRC 3245 / NCIMB 13370)</name>
    <name type="common">Acetobacter aurantius</name>
    <dbReference type="NCBI Taxonomy" id="767434"/>
    <lineage>
        <taxon>Bacteria</taxon>
        <taxon>Pseudomonadati</taxon>
        <taxon>Pseudomonadota</taxon>
        <taxon>Gammaproteobacteria</taxon>
        <taxon>Lysobacterales</taxon>
        <taxon>Rhodanobacteraceae</taxon>
        <taxon>Frateuria</taxon>
    </lineage>
</organism>
<feature type="domain" description="TonB-dependent receptor plug" evidence="18">
    <location>
        <begin position="83"/>
        <end position="187"/>
    </location>
</feature>
<feature type="chain" id="PRO_5003614283" evidence="16">
    <location>
        <begin position="34"/>
        <end position="743"/>
    </location>
</feature>
<keyword evidence="12 19" id="KW-0675">Receptor</keyword>
<gene>
    <name evidence="19" type="ordered locus">Fraau_2383</name>
</gene>
<sequence length="743" mass="80936">MTSLPPSAGAMPRLSTLSLLLSLLLPQALLATASQTTPASGVHDIPGATPAKAGARQLESVTVNAYRPADSAVGATKSTTPPLETPQSISVVTRAEMDARGVQSVNEAVRYIAGVQSEASGIDSRVDDYSVRGFAVGSFTNDITLDGMKAPGGSQWNRPSFDAWGLERVEVLKGPSAVLYGQVAPGGMVNQVSKLPTEQPIHLVQLSGGSFSQRGVAIDMGSKAAHDKLLYRVVGMYRDGNAQIGHTRLKRYMIAPSLTWKINDDTRLTLLSQFQRDQGGATFQFLPMTGTLKPGAQGYMRNTTFIGEPGWNTYNRTQYSAGWMFEHRFSDHWKLQQSLRYTYVSSLYRSVVTSGALAADGRTQNRRAVQGEGTSSGYTADTRLSGLFHTGQVRHEVLVGIDWQNTHWTGLRQLASKAPSSIDIYAPIYGGTGFASSLKPQVSTRETDQQLGFYAQDQLALGHWRLTLGTRYDWATTDALNRLKHLETPIQTHALTNRGGLLYLFDSGFAPYISFAQSFQPPTNGAGQSYEGRMFKAVTGSQYEAGVKYQPQSIDGMITAAVYDLRQRNILGTDPDASHVCGTGTCMIQDGEGRIRGIELEGRLTPADGWSMIGTWTRMQSVLLKSSYGNQGNGLPQVPREMASAWSDYTFQHGWLEGFAVAGGVRYISETWGDSANKIRVPAYTLFDASLRLDLARFGWRGARLAVNGSNLANKRYVATCGSVASCYYGSGRNLMATLRYQW</sequence>
<dbReference type="eggNOG" id="COG4773">
    <property type="taxonomic scope" value="Bacteria"/>
</dbReference>
<proteinExistence type="inferred from homology"/>
<keyword evidence="10 15" id="KW-0798">TonB box</keyword>
<dbReference type="STRING" id="767434.Fraau_2383"/>
<evidence type="ECO:0000256" key="14">
    <source>
        <dbReference type="PROSITE-ProRule" id="PRU01360"/>
    </source>
</evidence>
<dbReference type="GO" id="GO:0009279">
    <property type="term" value="C:cell outer membrane"/>
    <property type="evidence" value="ECO:0007669"/>
    <property type="project" value="UniProtKB-SubCell"/>
</dbReference>
<dbReference type="KEGG" id="fau:Fraau_2383"/>
<keyword evidence="20" id="KW-1185">Reference proteome</keyword>
<dbReference type="EMBL" id="CP003350">
    <property type="protein sequence ID" value="AFC86749.1"/>
    <property type="molecule type" value="Genomic_DNA"/>
</dbReference>
<evidence type="ECO:0000256" key="5">
    <source>
        <dbReference type="ARBA" id="ARBA00022496"/>
    </source>
</evidence>
<dbReference type="InterPro" id="IPR010105">
    <property type="entry name" value="TonB_sidphr_rcpt"/>
</dbReference>
<evidence type="ECO:0000256" key="10">
    <source>
        <dbReference type="ARBA" id="ARBA00023077"/>
    </source>
</evidence>
<dbReference type="PANTHER" id="PTHR32552">
    <property type="entry name" value="FERRICHROME IRON RECEPTOR-RELATED"/>
    <property type="match status" value="1"/>
</dbReference>
<evidence type="ECO:0000313" key="20">
    <source>
        <dbReference type="Proteomes" id="UP000005234"/>
    </source>
</evidence>
<keyword evidence="5" id="KW-0410">Iron transport</keyword>
<dbReference type="AlphaFoldDB" id="H8L606"/>
<evidence type="ECO:0000313" key="19">
    <source>
        <dbReference type="EMBL" id="AFC86749.1"/>
    </source>
</evidence>
<dbReference type="CDD" id="cd01347">
    <property type="entry name" value="ligand_gated_channel"/>
    <property type="match status" value="1"/>
</dbReference>
<dbReference type="InterPro" id="IPR039426">
    <property type="entry name" value="TonB-dep_rcpt-like"/>
</dbReference>
<dbReference type="RefSeq" id="WP_014403752.1">
    <property type="nucleotide sequence ID" value="NC_017033.1"/>
</dbReference>
<comment type="subcellular location">
    <subcellularLocation>
        <location evidence="1 14">Cell outer membrane</location>
        <topology evidence="1 14">Multi-pass membrane protein</topology>
    </subcellularLocation>
</comment>
<keyword evidence="3 14" id="KW-0813">Transport</keyword>
<evidence type="ECO:0000256" key="4">
    <source>
        <dbReference type="ARBA" id="ARBA00022452"/>
    </source>
</evidence>
<dbReference type="NCBIfam" id="TIGR01783">
    <property type="entry name" value="TonB-siderophor"/>
    <property type="match status" value="1"/>
</dbReference>
<keyword evidence="8" id="KW-0408">Iron</keyword>
<dbReference type="GO" id="GO:0038023">
    <property type="term" value="F:signaling receptor activity"/>
    <property type="evidence" value="ECO:0007669"/>
    <property type="project" value="InterPro"/>
</dbReference>
<dbReference type="Gene3D" id="2.170.130.10">
    <property type="entry name" value="TonB-dependent receptor, plug domain"/>
    <property type="match status" value="1"/>
</dbReference>
<evidence type="ECO:0000256" key="8">
    <source>
        <dbReference type="ARBA" id="ARBA00023004"/>
    </source>
</evidence>
<evidence type="ECO:0000256" key="16">
    <source>
        <dbReference type="SAM" id="SignalP"/>
    </source>
</evidence>
<accession>H8L606</accession>
<keyword evidence="13 14" id="KW-0998">Cell outer membrane</keyword>
<dbReference type="InterPro" id="IPR012910">
    <property type="entry name" value="Plug_dom"/>
</dbReference>
<dbReference type="FunFam" id="2.170.130.10:FF:000001">
    <property type="entry name" value="Catecholate siderophore TonB-dependent receptor"/>
    <property type="match status" value="1"/>
</dbReference>
<evidence type="ECO:0000256" key="9">
    <source>
        <dbReference type="ARBA" id="ARBA00023065"/>
    </source>
</evidence>
<evidence type="ECO:0000256" key="7">
    <source>
        <dbReference type="ARBA" id="ARBA00022729"/>
    </source>
</evidence>
<dbReference type="PROSITE" id="PS52016">
    <property type="entry name" value="TONB_DEPENDENT_REC_3"/>
    <property type="match status" value="1"/>
</dbReference>
<evidence type="ECO:0000256" key="6">
    <source>
        <dbReference type="ARBA" id="ARBA00022692"/>
    </source>
</evidence>
<dbReference type="GO" id="GO:0015891">
    <property type="term" value="P:siderophore transport"/>
    <property type="evidence" value="ECO:0007669"/>
    <property type="project" value="InterPro"/>
</dbReference>
<dbReference type="InterPro" id="IPR000531">
    <property type="entry name" value="Beta-barrel_TonB"/>
</dbReference>
<evidence type="ECO:0000256" key="13">
    <source>
        <dbReference type="ARBA" id="ARBA00023237"/>
    </source>
</evidence>